<protein>
    <submittedName>
        <fullName evidence="4">Nitrogen fixation protein NifX</fullName>
    </submittedName>
</protein>
<dbReference type="InterPro" id="IPR051840">
    <property type="entry name" value="NifX/NifY_domain"/>
</dbReference>
<dbReference type="InterPro" id="IPR003731">
    <property type="entry name" value="Di-Nase_FeMo-co_biosynth"/>
</dbReference>
<dbReference type="PANTHER" id="PTHR33937:SF1">
    <property type="entry name" value="IRON-MOLIBDENUM COFACTOR PROCESSING PROTEIN"/>
    <property type="match status" value="1"/>
</dbReference>
<evidence type="ECO:0000313" key="4">
    <source>
        <dbReference type="EMBL" id="SFN62488.1"/>
    </source>
</evidence>
<dbReference type="STRING" id="655353.SAMN04488056_101511"/>
<dbReference type="InterPro" id="IPR034169">
    <property type="entry name" value="NifX-like"/>
</dbReference>
<gene>
    <name evidence="4" type="ORF">SAMN04488056_101511</name>
</gene>
<dbReference type="InterPro" id="IPR036105">
    <property type="entry name" value="DiNase_FeMo-co_biosyn_sf"/>
</dbReference>
<dbReference type="CDD" id="cd00853">
    <property type="entry name" value="NifX"/>
    <property type="match status" value="1"/>
</dbReference>
<dbReference type="AlphaFoldDB" id="A0A1I5AJ75"/>
<organism evidence="4 5">
    <name type="scientific">Cohaesibacter marisflavi</name>
    <dbReference type="NCBI Taxonomy" id="655353"/>
    <lineage>
        <taxon>Bacteria</taxon>
        <taxon>Pseudomonadati</taxon>
        <taxon>Pseudomonadota</taxon>
        <taxon>Alphaproteobacteria</taxon>
        <taxon>Hyphomicrobiales</taxon>
        <taxon>Cohaesibacteraceae</taxon>
    </lineage>
</organism>
<dbReference type="PANTHER" id="PTHR33937">
    <property type="entry name" value="IRON-MOLYBDENUM PROTEIN-RELATED-RELATED"/>
    <property type="match status" value="1"/>
</dbReference>
<reference evidence="4 5" key="1">
    <citation type="submission" date="2016-10" db="EMBL/GenBank/DDBJ databases">
        <authorList>
            <person name="de Groot N.N."/>
        </authorList>
    </citation>
    <scope>NUCLEOTIDE SEQUENCE [LARGE SCALE GENOMIC DNA]</scope>
    <source>
        <strain evidence="4 5">CGMCC 1.9157</strain>
    </source>
</reference>
<keyword evidence="5" id="KW-1185">Reference proteome</keyword>
<dbReference type="SUPFAM" id="SSF53146">
    <property type="entry name" value="Nitrogenase accessory factor-like"/>
    <property type="match status" value="1"/>
</dbReference>
<dbReference type="Gene3D" id="3.30.420.130">
    <property type="entry name" value="Dinitrogenase iron-molybdenum cofactor biosynthesis domain"/>
    <property type="match status" value="1"/>
</dbReference>
<name>A0A1I5AJ75_9HYPH</name>
<evidence type="ECO:0000313" key="5">
    <source>
        <dbReference type="Proteomes" id="UP000199236"/>
    </source>
</evidence>
<dbReference type="Proteomes" id="UP000199236">
    <property type="component" value="Unassembled WGS sequence"/>
</dbReference>
<dbReference type="RefSeq" id="WP_210186625.1">
    <property type="nucleotide sequence ID" value="NZ_FOVR01000001.1"/>
</dbReference>
<dbReference type="EMBL" id="FOVR01000001">
    <property type="protein sequence ID" value="SFN62488.1"/>
    <property type="molecule type" value="Genomic_DNA"/>
</dbReference>
<evidence type="ECO:0000259" key="3">
    <source>
        <dbReference type="Pfam" id="PF02579"/>
    </source>
</evidence>
<dbReference type="Pfam" id="PF02579">
    <property type="entry name" value="Nitro_FeMo-Co"/>
    <property type="match status" value="1"/>
</dbReference>
<keyword evidence="2" id="KW-0535">Nitrogen fixation</keyword>
<sequence>MAQISRMLTLVDGTIDDGFEDGALKIAFATSDQHHVDQHFGTCESFAVYLVTRDEAHFHQSIAFEQAAKDGSEDKLQARIAALEGVAAVYCRAVGASAIAQLKQSGVQPIKVKDGTMIKHQLGLFQEELKGDPAFWVLRALESVKGLRDDPRRFDDMETEGWSE</sequence>
<evidence type="ECO:0000256" key="2">
    <source>
        <dbReference type="ARBA" id="ARBA00023231"/>
    </source>
</evidence>
<proteinExistence type="inferred from homology"/>
<evidence type="ECO:0000256" key="1">
    <source>
        <dbReference type="ARBA" id="ARBA00010285"/>
    </source>
</evidence>
<comment type="similarity">
    <text evidence="1">Belongs to the NifX/NifY family.</text>
</comment>
<accession>A0A1I5AJ75</accession>
<feature type="domain" description="Dinitrogenase iron-molybdenum cofactor biosynthesis" evidence="3">
    <location>
        <begin position="33"/>
        <end position="125"/>
    </location>
</feature>